<keyword evidence="2" id="KW-0472">Membrane</keyword>
<feature type="transmembrane region" description="Helical" evidence="2">
    <location>
        <begin position="122"/>
        <end position="143"/>
    </location>
</feature>
<keyword evidence="4" id="KW-1185">Reference proteome</keyword>
<dbReference type="PANTHER" id="PTHR36838">
    <property type="entry name" value="AUXIN EFFLUX CARRIER FAMILY PROTEIN"/>
    <property type="match status" value="1"/>
</dbReference>
<feature type="transmembrane region" description="Helical" evidence="2">
    <location>
        <begin position="288"/>
        <end position="309"/>
    </location>
</feature>
<proteinExistence type="predicted"/>
<protein>
    <submittedName>
        <fullName evidence="3">Malate permease</fullName>
    </submittedName>
</protein>
<dbReference type="STRING" id="1424294.Gferi_22860"/>
<feature type="transmembrane region" description="Helical" evidence="2">
    <location>
        <begin position="61"/>
        <end position="80"/>
    </location>
</feature>
<dbReference type="KEGG" id="gfe:Gferi_22860"/>
<evidence type="ECO:0000313" key="3">
    <source>
        <dbReference type="EMBL" id="AOT72128.1"/>
    </source>
</evidence>
<gene>
    <name evidence="3" type="ORF">Gferi_22860</name>
</gene>
<reference evidence="3 4" key="1">
    <citation type="submission" date="2016-09" db="EMBL/GenBank/DDBJ databases">
        <title>Genomic analysis reveals versatility of anaerobic energy metabolism of Geosporobacter ferrireducens IRF9 of phylum Firmicutes.</title>
        <authorList>
            <person name="Kim S.-J."/>
        </authorList>
    </citation>
    <scope>NUCLEOTIDE SEQUENCE [LARGE SCALE GENOMIC DNA]</scope>
    <source>
        <strain evidence="3 4">IRF9</strain>
    </source>
</reference>
<dbReference type="PANTHER" id="PTHR36838:SF3">
    <property type="entry name" value="TRANSPORTER AUXIN EFFLUX CARRIER EC FAMILY"/>
    <property type="match status" value="1"/>
</dbReference>
<name>A0A1D8GMH6_9FIRM</name>
<organism evidence="3 4">
    <name type="scientific">Geosporobacter ferrireducens</name>
    <dbReference type="NCBI Taxonomy" id="1424294"/>
    <lineage>
        <taxon>Bacteria</taxon>
        <taxon>Bacillati</taxon>
        <taxon>Bacillota</taxon>
        <taxon>Clostridia</taxon>
        <taxon>Peptostreptococcales</taxon>
        <taxon>Thermotaleaceae</taxon>
        <taxon>Geosporobacter</taxon>
    </lineage>
</organism>
<feature type="transmembrane region" description="Helical" evidence="2">
    <location>
        <begin position="35"/>
        <end position="55"/>
    </location>
</feature>
<dbReference type="EMBL" id="CP017269">
    <property type="protein sequence ID" value="AOT72128.1"/>
    <property type="molecule type" value="Genomic_DNA"/>
</dbReference>
<dbReference type="Proteomes" id="UP000095743">
    <property type="component" value="Chromosome"/>
</dbReference>
<evidence type="ECO:0000256" key="2">
    <source>
        <dbReference type="SAM" id="Phobius"/>
    </source>
</evidence>
<evidence type="ECO:0000313" key="4">
    <source>
        <dbReference type="Proteomes" id="UP000095743"/>
    </source>
</evidence>
<keyword evidence="2" id="KW-1133">Transmembrane helix</keyword>
<dbReference type="OrthoDB" id="2217305at2"/>
<accession>A0A1D8GMH6</accession>
<feature type="transmembrane region" description="Helical" evidence="2">
    <location>
        <begin position="259"/>
        <end position="276"/>
    </location>
</feature>
<feature type="transmembrane region" description="Helical" evidence="2">
    <location>
        <begin position="163"/>
        <end position="182"/>
    </location>
</feature>
<evidence type="ECO:0000256" key="1">
    <source>
        <dbReference type="ARBA" id="ARBA00022448"/>
    </source>
</evidence>
<sequence>MADIFARIIPILLLISIGQYFQYKNTFQQSTIDEIKHFITNVALSAVLFIAFINMELKAEYFMVFVIVFILLNVLFFSGFMVSKIKGMNHPLIPFIVTGNSFGLLGIPLFTTVFGAENVGKLSILGVGHEFFIWLVFITILRVKFREEKISFVVMKDIIKSPLIISIALGILFNITGLGTFIQENPFSKGFYITLQYLSSLATPLILIIIGYGLKFDKRYMKESVYFLFIRMILGFVIGYAFKMLIIDRIMSPDPIFNYAYFTFLILPPPLSLPIFMGTYSTKEHEELANNVVVVSTVFSIVLYILFVLTL</sequence>
<feature type="transmembrane region" description="Helical" evidence="2">
    <location>
        <begin position="6"/>
        <end position="23"/>
    </location>
</feature>
<feature type="transmembrane region" description="Helical" evidence="2">
    <location>
        <begin position="226"/>
        <end position="247"/>
    </location>
</feature>
<feature type="transmembrane region" description="Helical" evidence="2">
    <location>
        <begin position="92"/>
        <end position="116"/>
    </location>
</feature>
<keyword evidence="1" id="KW-0813">Transport</keyword>
<feature type="transmembrane region" description="Helical" evidence="2">
    <location>
        <begin position="194"/>
        <end position="214"/>
    </location>
</feature>
<dbReference type="AlphaFoldDB" id="A0A1D8GMH6"/>
<dbReference type="RefSeq" id="WP_069980443.1">
    <property type="nucleotide sequence ID" value="NZ_CP017269.1"/>
</dbReference>
<keyword evidence="2" id="KW-0812">Transmembrane</keyword>